<feature type="compositionally biased region" description="Low complexity" evidence="1">
    <location>
        <begin position="29"/>
        <end position="38"/>
    </location>
</feature>
<protein>
    <submittedName>
        <fullName evidence="2">Uncharacterized protein</fullName>
    </submittedName>
</protein>
<evidence type="ECO:0000313" key="2">
    <source>
        <dbReference type="EMBL" id="CAA9287841.1"/>
    </source>
</evidence>
<dbReference type="EMBL" id="CADCTG010000352">
    <property type="protein sequence ID" value="CAA9287841.1"/>
    <property type="molecule type" value="Genomic_DNA"/>
</dbReference>
<proteinExistence type="predicted"/>
<evidence type="ECO:0000256" key="1">
    <source>
        <dbReference type="SAM" id="MobiDB-lite"/>
    </source>
</evidence>
<feature type="region of interest" description="Disordered" evidence="1">
    <location>
        <begin position="1"/>
        <end position="95"/>
    </location>
</feature>
<feature type="non-terminal residue" evidence="2">
    <location>
        <position position="95"/>
    </location>
</feature>
<gene>
    <name evidence="2" type="ORF">AVDCRST_MAG08-4342</name>
</gene>
<reference evidence="2" key="1">
    <citation type="submission" date="2020-02" db="EMBL/GenBank/DDBJ databases">
        <authorList>
            <person name="Meier V. D."/>
        </authorList>
    </citation>
    <scope>NUCLEOTIDE SEQUENCE</scope>
    <source>
        <strain evidence="2">AVDCRST_MAG08</strain>
    </source>
</reference>
<sequence length="95" mass="9718">QAHGPAERRRGRPARPAAEHGGPGRGRGADQPARGAGDVPHGQPGRGGRAAAALRARVHGRPAPGQRHGGPRGAPHRRRDAAPARGEEVPERGGV</sequence>
<feature type="compositionally biased region" description="Low complexity" evidence="1">
    <location>
        <begin position="49"/>
        <end position="66"/>
    </location>
</feature>
<accession>A0A6J4JUP3</accession>
<dbReference type="AlphaFoldDB" id="A0A6J4JUP3"/>
<feature type="non-terminal residue" evidence="2">
    <location>
        <position position="1"/>
    </location>
</feature>
<organism evidence="2">
    <name type="scientific">uncultured Acetobacteraceae bacterium</name>
    <dbReference type="NCBI Taxonomy" id="169975"/>
    <lineage>
        <taxon>Bacteria</taxon>
        <taxon>Pseudomonadati</taxon>
        <taxon>Pseudomonadota</taxon>
        <taxon>Alphaproteobacteria</taxon>
        <taxon>Acetobacterales</taxon>
        <taxon>Acetobacteraceae</taxon>
        <taxon>environmental samples</taxon>
    </lineage>
</organism>
<name>A0A6J4JUP3_9PROT</name>
<feature type="compositionally biased region" description="Basic and acidic residues" evidence="1">
    <location>
        <begin position="80"/>
        <end position="95"/>
    </location>
</feature>